<keyword evidence="3" id="KW-1185">Reference proteome</keyword>
<keyword evidence="1" id="KW-0175">Coiled coil</keyword>
<dbReference type="EMBL" id="FOTS01000046">
    <property type="protein sequence ID" value="SFM14521.1"/>
    <property type="molecule type" value="Genomic_DNA"/>
</dbReference>
<dbReference type="Gene3D" id="1.20.5.190">
    <property type="match status" value="1"/>
</dbReference>
<proteinExistence type="predicted"/>
<dbReference type="SUPFAM" id="SSF58100">
    <property type="entry name" value="Bacterial hemolysins"/>
    <property type="match status" value="1"/>
</dbReference>
<name>A0A1I4NG89_9FIRM</name>
<dbReference type="Gene3D" id="1.20.5.170">
    <property type="match status" value="1"/>
</dbReference>
<dbReference type="STRING" id="1123291.SAMN04490355_104624"/>
<dbReference type="Proteomes" id="UP000199520">
    <property type="component" value="Unassembled WGS sequence"/>
</dbReference>
<dbReference type="OrthoDB" id="1685197at2"/>
<dbReference type="RefSeq" id="WP_090941765.1">
    <property type="nucleotide sequence ID" value="NZ_FOTS01000046.1"/>
</dbReference>
<organism evidence="2 3">
    <name type="scientific">Pelosinus propionicus DSM 13327</name>
    <dbReference type="NCBI Taxonomy" id="1123291"/>
    <lineage>
        <taxon>Bacteria</taxon>
        <taxon>Bacillati</taxon>
        <taxon>Bacillota</taxon>
        <taxon>Negativicutes</taxon>
        <taxon>Selenomonadales</taxon>
        <taxon>Sporomusaceae</taxon>
        <taxon>Pelosinus</taxon>
    </lineage>
</organism>
<dbReference type="AlphaFoldDB" id="A0A1I4NG89"/>
<evidence type="ECO:0000313" key="3">
    <source>
        <dbReference type="Proteomes" id="UP000199520"/>
    </source>
</evidence>
<accession>A0A1I4NG89</accession>
<reference evidence="3" key="1">
    <citation type="submission" date="2016-10" db="EMBL/GenBank/DDBJ databases">
        <authorList>
            <person name="Varghese N."/>
            <person name="Submissions S."/>
        </authorList>
    </citation>
    <scope>NUCLEOTIDE SEQUENCE [LARGE SCALE GENOMIC DNA]</scope>
    <source>
        <strain evidence="3">DSM 13327</strain>
    </source>
</reference>
<protein>
    <submittedName>
        <fullName evidence="2">Uncharacterized protein</fullName>
    </submittedName>
</protein>
<feature type="coiled-coil region" evidence="1">
    <location>
        <begin position="112"/>
        <end position="139"/>
    </location>
</feature>
<sequence>MPSEELLREILTEIKSVKIDVSTLKDDVSALKSDVSTLKSDVSTLKSDVSTLKSDVSTLKIDVSTLKSDVSTLKIDVSTLKSDVSDIKATMVTKDEFTHAIREQQQDVMKILELTDKKMDRVESEIKNIRRDIRTIEAVTVKNWNEILDLKEAK</sequence>
<gene>
    <name evidence="2" type="ORF">SAMN04490355_104624</name>
</gene>
<evidence type="ECO:0000256" key="1">
    <source>
        <dbReference type="SAM" id="Coils"/>
    </source>
</evidence>
<evidence type="ECO:0000313" key="2">
    <source>
        <dbReference type="EMBL" id="SFM14521.1"/>
    </source>
</evidence>